<dbReference type="AlphaFoldDB" id="W0FQ95"/>
<keyword evidence="3 5" id="KW-1133">Transmembrane helix</keyword>
<protein>
    <submittedName>
        <fullName evidence="7">NHL repeat containing protein</fullName>
    </submittedName>
</protein>
<dbReference type="InterPro" id="IPR006977">
    <property type="entry name" value="Yip1_dom"/>
</dbReference>
<feature type="transmembrane region" description="Helical" evidence="5">
    <location>
        <begin position="59"/>
        <end position="80"/>
    </location>
</feature>
<evidence type="ECO:0000256" key="1">
    <source>
        <dbReference type="ARBA" id="ARBA00004141"/>
    </source>
</evidence>
<name>W0FQ95_9BACT</name>
<evidence type="ECO:0000259" key="6">
    <source>
        <dbReference type="Pfam" id="PF04893"/>
    </source>
</evidence>
<organism evidence="7">
    <name type="scientific">uncultured bacterium Contigcl_30</name>
    <dbReference type="NCBI Taxonomy" id="1393670"/>
    <lineage>
        <taxon>Bacteria</taxon>
        <taxon>environmental samples</taxon>
    </lineage>
</organism>
<feature type="transmembrane region" description="Helical" evidence="5">
    <location>
        <begin position="122"/>
        <end position="142"/>
    </location>
</feature>
<feature type="domain" description="Yip1" evidence="6">
    <location>
        <begin position="33"/>
        <end position="202"/>
    </location>
</feature>
<proteinExistence type="predicted"/>
<evidence type="ECO:0000256" key="2">
    <source>
        <dbReference type="ARBA" id="ARBA00022692"/>
    </source>
</evidence>
<dbReference type="Pfam" id="PF04893">
    <property type="entry name" value="Yip1"/>
    <property type="match status" value="1"/>
</dbReference>
<feature type="transmembrane region" description="Helical" evidence="5">
    <location>
        <begin position="186"/>
        <end position="210"/>
    </location>
</feature>
<evidence type="ECO:0000256" key="4">
    <source>
        <dbReference type="ARBA" id="ARBA00023136"/>
    </source>
</evidence>
<comment type="subcellular location">
    <subcellularLocation>
        <location evidence="1">Membrane</location>
        <topology evidence="1">Multi-pass membrane protein</topology>
    </subcellularLocation>
</comment>
<keyword evidence="2 5" id="KW-0812">Transmembrane</keyword>
<evidence type="ECO:0000256" key="5">
    <source>
        <dbReference type="SAM" id="Phobius"/>
    </source>
</evidence>
<feature type="transmembrane region" description="Helical" evidence="5">
    <location>
        <begin position="154"/>
        <end position="174"/>
    </location>
</feature>
<keyword evidence="4 5" id="KW-0472">Membrane</keyword>
<sequence length="229" mass="26033">MSSAKSIAKAAKPRGKAGAWWARYAESLRYGLHVITHPFDGFWDLIHEKRGSIAAANTFLFLFLLTRVLKLMLTSFQFISAPVQHLNIVEEALSLLLPFLVLCLANWAMTTLFEGKGRFKDIYMAMCYALIPYPLLQLPMTLISNCLTFEEGSFYSVLMSLAVIWCVFLVFIGLMEVHDYGPGKTFIFMIVTVVGALVIIFLVLVFFSLLSDALAYFISMYREIVYRLY</sequence>
<dbReference type="EMBL" id="KC246845">
    <property type="protein sequence ID" value="AHF25664.1"/>
    <property type="molecule type" value="Genomic_DNA"/>
</dbReference>
<reference evidence="7" key="1">
    <citation type="journal article" date="2013" name="PLoS ONE">
        <title>Metagenomic insights into the carbohydrate-active enzymes carried by the microorganisms adhering to solid digesta in the rumen of cows.</title>
        <authorList>
            <person name="Wang L."/>
            <person name="Hatem A."/>
            <person name="Catalyurek U.V."/>
            <person name="Morrison M."/>
            <person name="Yu Z."/>
        </authorList>
    </citation>
    <scope>NUCLEOTIDE SEQUENCE</scope>
</reference>
<feature type="transmembrane region" description="Helical" evidence="5">
    <location>
        <begin position="92"/>
        <end position="110"/>
    </location>
</feature>
<evidence type="ECO:0000256" key="3">
    <source>
        <dbReference type="ARBA" id="ARBA00022989"/>
    </source>
</evidence>
<evidence type="ECO:0000313" key="7">
    <source>
        <dbReference type="EMBL" id="AHF25664.1"/>
    </source>
</evidence>
<accession>W0FQ95</accession>
<dbReference type="GO" id="GO:0016020">
    <property type="term" value="C:membrane"/>
    <property type="evidence" value="ECO:0007669"/>
    <property type="project" value="UniProtKB-SubCell"/>
</dbReference>